<comment type="caution">
    <text evidence="5">The sequence shown here is derived from an EMBL/GenBank/DDBJ whole genome shotgun (WGS) entry which is preliminary data.</text>
</comment>
<dbReference type="PRINTS" id="PR00455">
    <property type="entry name" value="HTHTETR"/>
</dbReference>
<protein>
    <submittedName>
        <fullName evidence="5">TetR/AcrR family transcriptional regulator</fullName>
    </submittedName>
</protein>
<dbReference type="AlphaFoldDB" id="A0A554A233"/>
<name>A0A554A233_9BACI</name>
<dbReference type="EMBL" id="VLXZ01000002">
    <property type="protein sequence ID" value="TSB47743.1"/>
    <property type="molecule type" value="Genomic_DNA"/>
</dbReference>
<organism evidence="5 6">
    <name type="scientific">Alkalicoccobacillus porphyridii</name>
    <dbReference type="NCBI Taxonomy" id="2597270"/>
    <lineage>
        <taxon>Bacteria</taxon>
        <taxon>Bacillati</taxon>
        <taxon>Bacillota</taxon>
        <taxon>Bacilli</taxon>
        <taxon>Bacillales</taxon>
        <taxon>Bacillaceae</taxon>
        <taxon>Alkalicoccobacillus</taxon>
    </lineage>
</organism>
<evidence type="ECO:0000259" key="4">
    <source>
        <dbReference type="PROSITE" id="PS50977"/>
    </source>
</evidence>
<dbReference type="GO" id="GO:0003677">
    <property type="term" value="F:DNA binding"/>
    <property type="evidence" value="ECO:0007669"/>
    <property type="project" value="UniProtKB-UniRule"/>
</dbReference>
<dbReference type="PANTHER" id="PTHR43479:SF11">
    <property type="entry name" value="ACREF_ENVCD OPERON REPRESSOR-RELATED"/>
    <property type="match status" value="1"/>
</dbReference>
<dbReference type="SUPFAM" id="SSF46689">
    <property type="entry name" value="Homeodomain-like"/>
    <property type="match status" value="1"/>
</dbReference>
<evidence type="ECO:0000313" key="5">
    <source>
        <dbReference type="EMBL" id="TSB47743.1"/>
    </source>
</evidence>
<proteinExistence type="predicted"/>
<reference evidence="5 6" key="1">
    <citation type="submission" date="2019-07" db="EMBL/GenBank/DDBJ databases">
        <authorList>
            <person name="Park Y.J."/>
            <person name="Jeong S.E."/>
            <person name="Jung H.S."/>
        </authorList>
    </citation>
    <scope>NUCLEOTIDE SEQUENCE [LARGE SCALE GENOMIC DNA]</scope>
    <source>
        <strain evidence="6">P16(2019)</strain>
    </source>
</reference>
<feature type="DNA-binding region" description="H-T-H motif" evidence="3">
    <location>
        <begin position="25"/>
        <end position="44"/>
    </location>
</feature>
<gene>
    <name evidence="5" type="ORF">FN960_04295</name>
</gene>
<dbReference type="InterPro" id="IPR001647">
    <property type="entry name" value="HTH_TetR"/>
</dbReference>
<keyword evidence="6" id="KW-1185">Reference proteome</keyword>
<dbReference type="Proteomes" id="UP000318521">
    <property type="component" value="Unassembled WGS sequence"/>
</dbReference>
<evidence type="ECO:0000256" key="1">
    <source>
        <dbReference type="ARBA" id="ARBA00022491"/>
    </source>
</evidence>
<evidence type="ECO:0000313" key="6">
    <source>
        <dbReference type="Proteomes" id="UP000318521"/>
    </source>
</evidence>
<sequence>MSKKKQALLEHSEKLFYQNGFHSVGLKRVVTESGVALMTLYNHFDSKEELIQEVLKHREERYFSQLKLAVERCGLKNHSTLALELANLHIEWLRTSGFNGCMFLRAKEEYSYENQDIVNQVLDHKRTLLSFFQELGFSYAVSVQFSMLFEGVTALSESLELDDIAKEFKDMIAQVIEK</sequence>
<accession>A0A554A233</accession>
<dbReference type="PANTHER" id="PTHR43479">
    <property type="entry name" value="ACREF/ENVCD OPERON REPRESSOR-RELATED"/>
    <property type="match status" value="1"/>
</dbReference>
<dbReference type="OrthoDB" id="116240at2"/>
<keyword evidence="2 3" id="KW-0238">DNA-binding</keyword>
<feature type="domain" description="HTH tetR-type" evidence="4">
    <location>
        <begin position="2"/>
        <end position="62"/>
    </location>
</feature>
<dbReference type="InterPro" id="IPR050624">
    <property type="entry name" value="HTH-type_Tx_Regulator"/>
</dbReference>
<evidence type="ECO:0000256" key="3">
    <source>
        <dbReference type="PROSITE-ProRule" id="PRU00335"/>
    </source>
</evidence>
<keyword evidence="1" id="KW-0678">Repressor</keyword>
<dbReference type="InterPro" id="IPR009057">
    <property type="entry name" value="Homeodomain-like_sf"/>
</dbReference>
<dbReference type="Pfam" id="PF00440">
    <property type="entry name" value="TetR_N"/>
    <property type="match status" value="1"/>
</dbReference>
<dbReference type="PROSITE" id="PS50977">
    <property type="entry name" value="HTH_TETR_2"/>
    <property type="match status" value="1"/>
</dbReference>
<dbReference type="Gene3D" id="1.10.357.10">
    <property type="entry name" value="Tetracycline Repressor, domain 2"/>
    <property type="match status" value="1"/>
</dbReference>
<evidence type="ECO:0000256" key="2">
    <source>
        <dbReference type="ARBA" id="ARBA00023125"/>
    </source>
</evidence>
<dbReference type="RefSeq" id="WP_143847258.1">
    <property type="nucleotide sequence ID" value="NZ_VLXZ01000002.1"/>
</dbReference>